<evidence type="ECO:0000256" key="1">
    <source>
        <dbReference type="ARBA" id="ARBA00008361"/>
    </source>
</evidence>
<dbReference type="Pfam" id="PF08241">
    <property type="entry name" value="Methyltransf_11"/>
    <property type="match status" value="1"/>
</dbReference>
<dbReference type="Gene3D" id="3.40.50.150">
    <property type="entry name" value="Vaccinia Virus protein VP39"/>
    <property type="match status" value="1"/>
</dbReference>
<keyword evidence="3 6" id="KW-0808">Transferase</keyword>
<dbReference type="PANTHER" id="PTHR44942">
    <property type="entry name" value="METHYLTRANSF_11 DOMAIN-CONTAINING PROTEIN"/>
    <property type="match status" value="1"/>
</dbReference>
<dbReference type="SUPFAM" id="SSF53335">
    <property type="entry name" value="S-adenosyl-L-methionine-dependent methyltransferases"/>
    <property type="match status" value="1"/>
</dbReference>
<proteinExistence type="inferred from homology"/>
<dbReference type="InterPro" id="IPR029063">
    <property type="entry name" value="SAM-dependent_MTases_sf"/>
</dbReference>
<evidence type="ECO:0000256" key="2">
    <source>
        <dbReference type="ARBA" id="ARBA00022603"/>
    </source>
</evidence>
<dbReference type="OrthoDB" id="10027013at2759"/>
<dbReference type="GO" id="GO:0008757">
    <property type="term" value="F:S-adenosylmethionine-dependent methyltransferase activity"/>
    <property type="evidence" value="ECO:0007669"/>
    <property type="project" value="InterPro"/>
</dbReference>
<evidence type="ECO:0000256" key="3">
    <source>
        <dbReference type="ARBA" id="ARBA00022679"/>
    </source>
</evidence>
<gene>
    <name evidence="6" type="ORF">Rt10032_c09g4035</name>
</gene>
<name>A0A511KI23_RHOTO</name>
<comment type="similarity">
    <text evidence="1">Belongs to the methyltransferase superfamily.</text>
</comment>
<evidence type="ECO:0000313" key="6">
    <source>
        <dbReference type="EMBL" id="GEM10018.1"/>
    </source>
</evidence>
<dbReference type="Proteomes" id="UP000321518">
    <property type="component" value="Unassembled WGS sequence"/>
</dbReference>
<dbReference type="InterPro" id="IPR013216">
    <property type="entry name" value="Methyltransf_11"/>
</dbReference>
<keyword evidence="2 6" id="KW-0489">Methyltransferase</keyword>
<dbReference type="GO" id="GO:0032259">
    <property type="term" value="P:methylation"/>
    <property type="evidence" value="ECO:0007669"/>
    <property type="project" value="UniProtKB-KW"/>
</dbReference>
<comment type="caution">
    <text evidence="6">The sequence shown here is derived from an EMBL/GenBank/DDBJ whole genome shotgun (WGS) entry which is preliminary data.</text>
</comment>
<dbReference type="EMBL" id="BJWK01000009">
    <property type="protein sequence ID" value="GEM10018.1"/>
    <property type="molecule type" value="Genomic_DNA"/>
</dbReference>
<dbReference type="InterPro" id="IPR051052">
    <property type="entry name" value="Diverse_substrate_MTase"/>
</dbReference>
<sequence length="380" mass="41436">MATFAKASFDAAKYAQSRPSYPRALFDHVLAYLDQSSSYALTQRPRTLLDLGCGPGVSTFDWLDLDRFERIVGVDPSENMISAARGILREKQEKGEIKPGVEVRFEKGGSDKLAGIVVDGSVDLAVAGQAAHWFDAETTYRELARVLKPGGAFAFWASQAVSLPSLNPLITSYSSGTLGKYWQQPGRSIVEALLTSFPHPSSYSSEPSFDPSSFRRSFFLRPNGPPPPLSLPPLLDPPLPQAKGESATYSLLPASTSATAAPLSVSITRNVLLTRRWKLEELEGYLRTWSSAHAYNEAHRPSSSDSASNDLPIGTQLSNAGHGGSAGQLKRDCVEVFLEALRREGVEDLETRDGGLDVGWEMGIVFGRKREQFESYGECQ</sequence>
<reference evidence="6 7" key="1">
    <citation type="submission" date="2019-07" db="EMBL/GenBank/DDBJ databases">
        <title>Rhodotorula toruloides NBRC10032 genome sequencing.</title>
        <authorList>
            <person name="Shida Y."/>
            <person name="Takaku H."/>
            <person name="Ogasawara W."/>
            <person name="Mori K."/>
        </authorList>
    </citation>
    <scope>NUCLEOTIDE SEQUENCE [LARGE SCALE GENOMIC DNA]</scope>
    <source>
        <strain evidence="6 7">NBRC10032</strain>
    </source>
</reference>
<feature type="region of interest" description="Disordered" evidence="4">
    <location>
        <begin position="298"/>
        <end position="327"/>
    </location>
</feature>
<protein>
    <submittedName>
        <fullName evidence="6">Trans-aconitate 3-methyltransferase</fullName>
    </submittedName>
</protein>
<feature type="compositionally biased region" description="Polar residues" evidence="4">
    <location>
        <begin position="303"/>
        <end position="319"/>
    </location>
</feature>
<dbReference type="PANTHER" id="PTHR44942:SF4">
    <property type="entry name" value="METHYLTRANSFERASE TYPE 11 DOMAIN-CONTAINING PROTEIN"/>
    <property type="match status" value="1"/>
</dbReference>
<dbReference type="CDD" id="cd02440">
    <property type="entry name" value="AdoMet_MTases"/>
    <property type="match status" value="1"/>
</dbReference>
<evidence type="ECO:0000259" key="5">
    <source>
        <dbReference type="Pfam" id="PF08241"/>
    </source>
</evidence>
<feature type="domain" description="Methyltransferase type 11" evidence="5">
    <location>
        <begin position="49"/>
        <end position="155"/>
    </location>
</feature>
<evidence type="ECO:0000256" key="4">
    <source>
        <dbReference type="SAM" id="MobiDB-lite"/>
    </source>
</evidence>
<dbReference type="AlphaFoldDB" id="A0A511KI23"/>
<organism evidence="6 7">
    <name type="scientific">Rhodotorula toruloides</name>
    <name type="common">Yeast</name>
    <name type="synonym">Rhodosporidium toruloides</name>
    <dbReference type="NCBI Taxonomy" id="5286"/>
    <lineage>
        <taxon>Eukaryota</taxon>
        <taxon>Fungi</taxon>
        <taxon>Dikarya</taxon>
        <taxon>Basidiomycota</taxon>
        <taxon>Pucciniomycotina</taxon>
        <taxon>Microbotryomycetes</taxon>
        <taxon>Sporidiobolales</taxon>
        <taxon>Sporidiobolaceae</taxon>
        <taxon>Rhodotorula</taxon>
    </lineage>
</organism>
<accession>A0A511KI23</accession>
<evidence type="ECO:0000313" key="7">
    <source>
        <dbReference type="Proteomes" id="UP000321518"/>
    </source>
</evidence>